<reference evidence="1 2" key="1">
    <citation type="journal article" date="2012" name="J. Bacteriol.">
        <title>Draft Genome Sequence of the Extremely Halophilic Archaeon Halogranum salarium B-1T.</title>
        <authorList>
            <person name="Kim K.K."/>
            <person name="Lee K.C."/>
            <person name="Lee J.S."/>
        </authorList>
    </citation>
    <scope>NUCLEOTIDE SEQUENCE [LARGE SCALE GENOMIC DNA]</scope>
    <source>
        <strain evidence="1 2">B-1</strain>
    </source>
</reference>
<evidence type="ECO:0000313" key="1">
    <source>
        <dbReference type="EMBL" id="EJN61434.1"/>
    </source>
</evidence>
<gene>
    <name evidence="1" type="ORF">HSB1_04750</name>
</gene>
<dbReference type="Proteomes" id="UP000007813">
    <property type="component" value="Unassembled WGS sequence"/>
</dbReference>
<comment type="caution">
    <text evidence="1">The sequence shown here is derived from an EMBL/GenBank/DDBJ whole genome shotgun (WGS) entry which is preliminary data.</text>
</comment>
<evidence type="ECO:0000313" key="2">
    <source>
        <dbReference type="Proteomes" id="UP000007813"/>
    </source>
</evidence>
<sequence>MAAIASVAADASLLDETTMKNRVDCSHMATEATAPNLSRCLNCRFTAPAGGSEWDHVDSPPLGRMTRCPDCGSTNVLSGR</sequence>
<proteinExistence type="predicted"/>
<evidence type="ECO:0008006" key="3">
    <source>
        <dbReference type="Google" id="ProtNLM"/>
    </source>
</evidence>
<accession>J3JHZ7</accession>
<dbReference type="eggNOG" id="arCOG09270">
    <property type="taxonomic scope" value="Archaea"/>
</dbReference>
<dbReference type="AlphaFoldDB" id="J3JHZ7"/>
<protein>
    <recommendedName>
        <fullName evidence="3">Small CPxCG-related zinc finger protein</fullName>
    </recommendedName>
</protein>
<dbReference type="EMBL" id="ALJD01000002">
    <property type="protein sequence ID" value="EJN61434.1"/>
    <property type="molecule type" value="Genomic_DNA"/>
</dbReference>
<organism evidence="1 2">
    <name type="scientific">Halogranum salarium B-1</name>
    <dbReference type="NCBI Taxonomy" id="1210908"/>
    <lineage>
        <taxon>Archaea</taxon>
        <taxon>Methanobacteriati</taxon>
        <taxon>Methanobacteriota</taxon>
        <taxon>Stenosarchaea group</taxon>
        <taxon>Halobacteria</taxon>
        <taxon>Halobacteriales</taxon>
        <taxon>Haloferacaceae</taxon>
    </lineage>
</organism>
<name>J3JHZ7_9EURY</name>